<keyword evidence="3" id="KW-1185">Reference proteome</keyword>
<proteinExistence type="predicted"/>
<feature type="region of interest" description="Disordered" evidence="1">
    <location>
        <begin position="1"/>
        <end position="27"/>
    </location>
</feature>
<dbReference type="EMBL" id="LAYC01000001">
    <property type="protein sequence ID" value="KYK61446.1"/>
    <property type="molecule type" value="Genomic_DNA"/>
</dbReference>
<feature type="region of interest" description="Disordered" evidence="1">
    <location>
        <begin position="93"/>
        <end position="120"/>
    </location>
</feature>
<organism evidence="2 3">
    <name type="scientific">Drechmeria coniospora</name>
    <name type="common">Nematophagous fungus</name>
    <name type="synonym">Meria coniospora</name>
    <dbReference type="NCBI Taxonomy" id="98403"/>
    <lineage>
        <taxon>Eukaryota</taxon>
        <taxon>Fungi</taxon>
        <taxon>Dikarya</taxon>
        <taxon>Ascomycota</taxon>
        <taxon>Pezizomycotina</taxon>
        <taxon>Sordariomycetes</taxon>
        <taxon>Hypocreomycetidae</taxon>
        <taxon>Hypocreales</taxon>
        <taxon>Ophiocordycipitaceae</taxon>
        <taxon>Drechmeria</taxon>
    </lineage>
</organism>
<protein>
    <submittedName>
        <fullName evidence="2">Uncharacterized protein</fullName>
    </submittedName>
</protein>
<gene>
    <name evidence="2" type="ORF">DCS_02588</name>
</gene>
<dbReference type="AlphaFoldDB" id="A0A151GWG0"/>
<dbReference type="RefSeq" id="XP_040660798.1">
    <property type="nucleotide sequence ID" value="XM_040799915.1"/>
</dbReference>
<dbReference type="GeneID" id="63715231"/>
<accession>A0A151GWG0</accession>
<evidence type="ECO:0000256" key="1">
    <source>
        <dbReference type="SAM" id="MobiDB-lite"/>
    </source>
</evidence>
<comment type="caution">
    <text evidence="2">The sequence shown here is derived from an EMBL/GenBank/DDBJ whole genome shotgun (WGS) entry which is preliminary data.</text>
</comment>
<name>A0A151GWG0_DRECN</name>
<reference evidence="2 3" key="1">
    <citation type="journal article" date="2016" name="Sci. Rep.">
        <title>Insights into Adaptations to a Near-Obligate Nematode Endoparasitic Lifestyle from the Finished Genome of Drechmeria coniospora.</title>
        <authorList>
            <person name="Zhang L."/>
            <person name="Zhou Z."/>
            <person name="Guo Q."/>
            <person name="Fokkens L."/>
            <person name="Miskei M."/>
            <person name="Pocsi I."/>
            <person name="Zhang W."/>
            <person name="Chen M."/>
            <person name="Wang L."/>
            <person name="Sun Y."/>
            <person name="Donzelli B.G."/>
            <person name="Gibson D.M."/>
            <person name="Nelson D.R."/>
            <person name="Luo J.G."/>
            <person name="Rep M."/>
            <person name="Liu H."/>
            <person name="Yang S."/>
            <person name="Wang J."/>
            <person name="Krasnoff S.B."/>
            <person name="Xu Y."/>
            <person name="Molnar I."/>
            <person name="Lin M."/>
        </authorList>
    </citation>
    <scope>NUCLEOTIDE SEQUENCE [LARGE SCALE GENOMIC DNA]</scope>
    <source>
        <strain evidence="2 3">ARSEF 6962</strain>
    </source>
</reference>
<sequence length="167" mass="17697">MNLSRSMPGLPALREMKPHPRPGARMAAAAPGSEFGLSPELGSLAMLGFGAIDTACSAVLRRPIGAVEAGFAPTQTPRPRIRLVGTRSLALAPPRAPTVGENDDESRVGKDGTNRIVPDSNASVPSDMVVVFPGLTSHRTNCITVAASEPELDRPLKRRLRTRKGKE</sequence>
<evidence type="ECO:0000313" key="3">
    <source>
        <dbReference type="Proteomes" id="UP000076580"/>
    </source>
</evidence>
<dbReference type="InParanoid" id="A0A151GWG0"/>
<dbReference type="Proteomes" id="UP000076580">
    <property type="component" value="Chromosome 01"/>
</dbReference>
<evidence type="ECO:0000313" key="2">
    <source>
        <dbReference type="EMBL" id="KYK61446.1"/>
    </source>
</evidence>